<keyword evidence="7" id="KW-1185">Reference proteome</keyword>
<dbReference type="EMBL" id="CP133618">
    <property type="protein sequence ID" value="WMV36374.1"/>
    <property type="molecule type" value="Genomic_DNA"/>
</dbReference>
<dbReference type="InterPro" id="IPR034086">
    <property type="entry name" value="PMEI_plant"/>
</dbReference>
<dbReference type="NCBIfam" id="TIGR01614">
    <property type="entry name" value="PME_inhib"/>
    <property type="match status" value="1"/>
</dbReference>
<dbReference type="Proteomes" id="UP001234989">
    <property type="component" value="Chromosome 7"/>
</dbReference>
<dbReference type="Pfam" id="PF04043">
    <property type="entry name" value="PMEI"/>
    <property type="match status" value="1"/>
</dbReference>
<organism evidence="6 7">
    <name type="scientific">Solanum verrucosum</name>
    <dbReference type="NCBI Taxonomy" id="315347"/>
    <lineage>
        <taxon>Eukaryota</taxon>
        <taxon>Viridiplantae</taxon>
        <taxon>Streptophyta</taxon>
        <taxon>Embryophyta</taxon>
        <taxon>Tracheophyta</taxon>
        <taxon>Spermatophyta</taxon>
        <taxon>Magnoliopsida</taxon>
        <taxon>eudicotyledons</taxon>
        <taxon>Gunneridae</taxon>
        <taxon>Pentapetalae</taxon>
        <taxon>asterids</taxon>
        <taxon>lamiids</taxon>
        <taxon>Solanales</taxon>
        <taxon>Solanaceae</taxon>
        <taxon>Solanoideae</taxon>
        <taxon>Solaneae</taxon>
        <taxon>Solanum</taxon>
    </lineage>
</organism>
<sequence length="168" mass="19193">MATSFFTYVLFSILFTSTLVKGDLVTDVCIKTPVPSLCEKLLRSDPRSKTADLETLGTIVFNMTSDLITSTSTMVEFLHDNATSTEMRELFRFCSSYYAYVEVCTENAIGYYKDKNYGQVVNFMTKSIDEVRLCDKSLRYKDENKNLKQASLSLQQYFIAIIVIVIRL</sequence>
<dbReference type="SUPFAM" id="SSF101148">
    <property type="entry name" value="Plant invertase/pectin methylesterase inhibitor"/>
    <property type="match status" value="1"/>
</dbReference>
<dbReference type="PANTHER" id="PTHR36710">
    <property type="entry name" value="PECTINESTERASE INHIBITOR-LIKE"/>
    <property type="match status" value="1"/>
</dbReference>
<evidence type="ECO:0000313" key="7">
    <source>
        <dbReference type="Proteomes" id="UP001234989"/>
    </source>
</evidence>
<gene>
    <name evidence="6" type="ORF">MTR67_029759</name>
</gene>
<dbReference type="InterPro" id="IPR006501">
    <property type="entry name" value="Pectinesterase_inhib_dom"/>
</dbReference>
<dbReference type="InterPro" id="IPR052421">
    <property type="entry name" value="PCW_Enzyme_Inhibitor"/>
</dbReference>
<dbReference type="InterPro" id="IPR035513">
    <property type="entry name" value="Invertase/methylesterase_inhib"/>
</dbReference>
<evidence type="ECO:0000256" key="3">
    <source>
        <dbReference type="ARBA" id="ARBA00038471"/>
    </source>
</evidence>
<evidence type="ECO:0000313" key="6">
    <source>
        <dbReference type="EMBL" id="WMV36374.1"/>
    </source>
</evidence>
<dbReference type="PANTHER" id="PTHR36710:SF4">
    <property type="entry name" value="PLANT INVERTASE_PECTIN METHYLESTERASE INHIBITOR SUPERFAMILY PROTEIN"/>
    <property type="match status" value="1"/>
</dbReference>
<dbReference type="SMART" id="SM00856">
    <property type="entry name" value="PMEI"/>
    <property type="match status" value="1"/>
</dbReference>
<proteinExistence type="inferred from homology"/>
<keyword evidence="2" id="KW-1015">Disulfide bond</keyword>
<reference evidence="6" key="1">
    <citation type="submission" date="2023-08" db="EMBL/GenBank/DDBJ databases">
        <title>A de novo genome assembly of Solanum verrucosum Schlechtendal, a Mexican diploid species geographically isolated from the other diploid A-genome species in potato relatives.</title>
        <authorList>
            <person name="Hosaka K."/>
        </authorList>
    </citation>
    <scope>NUCLEOTIDE SEQUENCE</scope>
    <source>
        <tissue evidence="6">Young leaves</tissue>
    </source>
</reference>
<keyword evidence="1 4" id="KW-0732">Signal</keyword>
<evidence type="ECO:0000259" key="5">
    <source>
        <dbReference type="SMART" id="SM00856"/>
    </source>
</evidence>
<dbReference type="AlphaFoldDB" id="A0AAF0R4W9"/>
<evidence type="ECO:0000256" key="2">
    <source>
        <dbReference type="ARBA" id="ARBA00023157"/>
    </source>
</evidence>
<name>A0AAF0R4W9_SOLVR</name>
<evidence type="ECO:0000256" key="1">
    <source>
        <dbReference type="ARBA" id="ARBA00022729"/>
    </source>
</evidence>
<feature type="chain" id="PRO_5042021059" description="Pectinesterase inhibitor domain-containing protein" evidence="4">
    <location>
        <begin position="23"/>
        <end position="168"/>
    </location>
</feature>
<feature type="signal peptide" evidence="4">
    <location>
        <begin position="1"/>
        <end position="22"/>
    </location>
</feature>
<accession>A0AAF0R4W9</accession>
<comment type="similarity">
    <text evidence="3">Belongs to the PMEI family.</text>
</comment>
<dbReference type="GO" id="GO:0046910">
    <property type="term" value="F:pectinesterase inhibitor activity"/>
    <property type="evidence" value="ECO:0007669"/>
    <property type="project" value="InterPro"/>
</dbReference>
<dbReference type="CDD" id="cd15797">
    <property type="entry name" value="PMEI"/>
    <property type="match status" value="1"/>
</dbReference>
<evidence type="ECO:0000256" key="4">
    <source>
        <dbReference type="SAM" id="SignalP"/>
    </source>
</evidence>
<feature type="domain" description="Pectinesterase inhibitor" evidence="5">
    <location>
        <begin position="20"/>
        <end position="154"/>
    </location>
</feature>
<protein>
    <recommendedName>
        <fullName evidence="5">Pectinesterase inhibitor domain-containing protein</fullName>
    </recommendedName>
</protein>
<dbReference type="Gene3D" id="1.20.140.40">
    <property type="entry name" value="Invertase/pectin methylesterase inhibitor family protein"/>
    <property type="match status" value="1"/>
</dbReference>